<dbReference type="EC" id="2.7.11.1" evidence="1"/>
<reference evidence="2" key="1">
    <citation type="journal article" date="2022" name="Nat. Commun.">
        <title>Chromosome evolution and the genetic basis of agronomically important traits in greater yam.</title>
        <authorList>
            <person name="Bredeson J.V."/>
            <person name="Lyons J.B."/>
            <person name="Oniyinde I.O."/>
            <person name="Okereke N.R."/>
            <person name="Kolade O."/>
            <person name="Nnabue I."/>
            <person name="Nwadili C.O."/>
            <person name="Hribova E."/>
            <person name="Parker M."/>
            <person name="Nwogha J."/>
            <person name="Shu S."/>
            <person name="Carlson J."/>
            <person name="Kariba R."/>
            <person name="Muthemba S."/>
            <person name="Knop K."/>
            <person name="Barton G.J."/>
            <person name="Sherwood A.V."/>
            <person name="Lopez-Montes A."/>
            <person name="Asiedu R."/>
            <person name="Jamnadass R."/>
            <person name="Muchugi A."/>
            <person name="Goodstein D."/>
            <person name="Egesi C.N."/>
            <person name="Featherston J."/>
            <person name="Asfaw A."/>
            <person name="Simpson G.G."/>
            <person name="Dolezel J."/>
            <person name="Hendre P.S."/>
            <person name="Van Deynze A."/>
            <person name="Kumar P.L."/>
            <person name="Obidiegwu J.E."/>
            <person name="Bhattacharjee R."/>
            <person name="Rokhsar D.S."/>
        </authorList>
    </citation>
    <scope>NUCLEOTIDE SEQUENCE [LARGE SCALE GENOMIC DNA]</scope>
    <source>
        <strain evidence="2">cv. TDa95/00328</strain>
    </source>
</reference>
<dbReference type="EMBL" id="CM037014">
    <property type="protein sequence ID" value="KAH7685224.1"/>
    <property type="molecule type" value="Genomic_DNA"/>
</dbReference>
<keyword evidence="2" id="KW-1185">Reference proteome</keyword>
<evidence type="ECO:0000313" key="2">
    <source>
        <dbReference type="Proteomes" id="UP000827976"/>
    </source>
</evidence>
<organism evidence="1 2">
    <name type="scientific">Dioscorea alata</name>
    <name type="common">Purple yam</name>
    <dbReference type="NCBI Taxonomy" id="55571"/>
    <lineage>
        <taxon>Eukaryota</taxon>
        <taxon>Viridiplantae</taxon>
        <taxon>Streptophyta</taxon>
        <taxon>Embryophyta</taxon>
        <taxon>Tracheophyta</taxon>
        <taxon>Spermatophyta</taxon>
        <taxon>Magnoliopsida</taxon>
        <taxon>Liliopsida</taxon>
        <taxon>Dioscoreales</taxon>
        <taxon>Dioscoreaceae</taxon>
        <taxon>Dioscorea</taxon>
    </lineage>
</organism>
<dbReference type="Proteomes" id="UP000827976">
    <property type="component" value="Chromosome 4"/>
</dbReference>
<protein>
    <submittedName>
        <fullName evidence="1">Non-specific serine/threonine protein kinase protein</fullName>
        <ecNumber evidence="1">2.7.11.1</ecNumber>
    </submittedName>
</protein>
<proteinExistence type="predicted"/>
<name>A0ACB7WAT6_DIOAL</name>
<evidence type="ECO:0000313" key="1">
    <source>
        <dbReference type="EMBL" id="KAH7685224.1"/>
    </source>
</evidence>
<accession>A0ACB7WAT6</accession>
<keyword evidence="1" id="KW-0418">Kinase</keyword>
<gene>
    <name evidence="1" type="ORF">IHE45_04G025600</name>
</gene>
<keyword evidence="1" id="KW-0723">Serine/threonine-protein kinase</keyword>
<sequence>MAKKFMFAAALVLLYLFTISNSQSIETKALLEFKSQLIDPLNYLGNWIESQSPCQFHGVTCDVTTSGKVIGVSLRNLSLSGNISASVFKLESLKTLELGENQISGTLPAEIVKCSGLQVLNVSSNKLVGNLPNLSSLTNLTTLEVSTNKFTGEFPAWIGGLTSLVNLSLGENNFDEGGSLEGIGNLKNLKYLFLKQCNLRGEIPAFISQFTSLETLDLSINHLVGEFPKGISNLRNLTKIELFQNNLTGEFPAEIAELSNLLEIDVSHNQLSGTLTPKLGTLKKLMVFQVFSNNLSGELPPGFGDLEHLIGFSVYENKFSGEFPANFGRYAPLASIDISENNFSGSFPRYLCQTNKLNYLLALGNNFEGEFPDTYASCKSLLRFRINQNQFTGKVPDGLWGLPSAVIIDVSDNGFTGGISSVIGISQSLTQLSVQNNKFSGELPAEIGNLDMLQKLVASNNSFSGQIPSTIGKLKQLTSLHLEDNEFSGSIPSEISMCTEMVDLNLADNSFSGSIPQRLDLLTSLNSLNLSQNKLSGSIPDGLQSLKLSALDLSRNQLSGRIPPQLLVIAGDEAFVGNAGLCVNGNDDLRNQRDSFLGVCSMNHEHKKMSGKRLIYMSIMSAMIVLLFGLVFVSYKSFKLEESRRQKDSEDGKEDDSNWKVETFHPTELDPEEICNLEEDNLIGSGGAGKVYRLELNKNRGTVAVKQLWKGKGAKVIMPEIVILGKIKHRNILKLYACMTKGPVSFLVFEYMPNGNLYQALRHEFKGGKPELDWNKRYKIAVGAAKGLMYLHHDCSPAVVHRDIKSTNILLDEDYEAKISDFGIAKIAEESELSTFAGTHGYIAPELAYSVKLTEKSDIYSFGVVLLELLTGRSPTDPIFGEGKDIVYWVSTHLDGMKFFQVLDPKISASAEDDMIKVLKIAILCTKKLPSVRPTMREVLNMLIDANPCNAVKAKHPTKNG</sequence>
<keyword evidence="1" id="KW-0808">Transferase</keyword>
<comment type="caution">
    <text evidence="1">The sequence shown here is derived from an EMBL/GenBank/DDBJ whole genome shotgun (WGS) entry which is preliminary data.</text>
</comment>